<dbReference type="Pfam" id="PF25973">
    <property type="entry name" value="BSH_CzcB"/>
    <property type="match status" value="1"/>
</dbReference>
<dbReference type="EMBL" id="BSPD01000095">
    <property type="protein sequence ID" value="GLS28057.1"/>
    <property type="molecule type" value="Genomic_DNA"/>
</dbReference>
<name>A0AA37WR41_9GAMM</name>
<evidence type="ECO:0000256" key="1">
    <source>
        <dbReference type="ARBA" id="ARBA00009477"/>
    </source>
</evidence>
<evidence type="ECO:0000256" key="2">
    <source>
        <dbReference type="SAM" id="MobiDB-lite"/>
    </source>
</evidence>
<feature type="region of interest" description="Disordered" evidence="2">
    <location>
        <begin position="44"/>
        <end position="72"/>
    </location>
</feature>
<dbReference type="PANTHER" id="PTHR30469:SF15">
    <property type="entry name" value="HLYD FAMILY OF SECRETION PROTEINS"/>
    <property type="match status" value="1"/>
</dbReference>
<proteinExistence type="inferred from homology"/>
<dbReference type="NCBIfam" id="TIGR01730">
    <property type="entry name" value="RND_mfp"/>
    <property type="match status" value="1"/>
</dbReference>
<dbReference type="AlphaFoldDB" id="A0AA37WR41"/>
<dbReference type="GO" id="GO:1990281">
    <property type="term" value="C:efflux pump complex"/>
    <property type="evidence" value="ECO:0007669"/>
    <property type="project" value="TreeGrafter"/>
</dbReference>
<feature type="domain" description="CzcB-like barrel-sandwich hybrid" evidence="3">
    <location>
        <begin position="119"/>
        <end position="236"/>
    </location>
</feature>
<protein>
    <recommendedName>
        <fullName evidence="3">CzcB-like barrel-sandwich hybrid domain-containing protein</fullName>
    </recommendedName>
</protein>
<dbReference type="Gene3D" id="2.40.30.170">
    <property type="match status" value="1"/>
</dbReference>
<feature type="compositionally biased region" description="Basic and acidic residues" evidence="2">
    <location>
        <begin position="47"/>
        <end position="69"/>
    </location>
</feature>
<evidence type="ECO:0000313" key="5">
    <source>
        <dbReference type="Proteomes" id="UP001156870"/>
    </source>
</evidence>
<comment type="similarity">
    <text evidence="1">Belongs to the membrane fusion protein (MFP) (TC 8.A.1) family.</text>
</comment>
<dbReference type="Proteomes" id="UP001156870">
    <property type="component" value="Unassembled WGS sequence"/>
</dbReference>
<gene>
    <name evidence="4" type="ORF">GCM10007877_37760</name>
</gene>
<reference evidence="4 5" key="1">
    <citation type="journal article" date="2014" name="Int. J. Syst. Evol. Microbiol.">
        <title>Complete genome sequence of Corynebacterium casei LMG S-19264T (=DSM 44701T), isolated from a smear-ripened cheese.</title>
        <authorList>
            <consortium name="US DOE Joint Genome Institute (JGI-PGF)"/>
            <person name="Walter F."/>
            <person name="Albersmeier A."/>
            <person name="Kalinowski J."/>
            <person name="Ruckert C."/>
        </authorList>
    </citation>
    <scope>NUCLEOTIDE SEQUENCE [LARGE SCALE GENOMIC DNA]</scope>
    <source>
        <strain evidence="4 5">NBRC 110095</strain>
    </source>
</reference>
<dbReference type="InterPro" id="IPR058647">
    <property type="entry name" value="BSH_CzcB-like"/>
</dbReference>
<keyword evidence="5" id="KW-1185">Reference proteome</keyword>
<evidence type="ECO:0000313" key="4">
    <source>
        <dbReference type="EMBL" id="GLS28057.1"/>
    </source>
</evidence>
<dbReference type="PANTHER" id="PTHR30469">
    <property type="entry name" value="MULTIDRUG RESISTANCE PROTEIN MDTA"/>
    <property type="match status" value="1"/>
</dbReference>
<dbReference type="Gene3D" id="1.10.287.470">
    <property type="entry name" value="Helix hairpin bin"/>
    <property type="match status" value="1"/>
</dbReference>
<organism evidence="4 5">
    <name type="scientific">Marinibactrum halimedae</name>
    <dbReference type="NCBI Taxonomy" id="1444977"/>
    <lineage>
        <taxon>Bacteria</taxon>
        <taxon>Pseudomonadati</taxon>
        <taxon>Pseudomonadota</taxon>
        <taxon>Gammaproteobacteria</taxon>
        <taxon>Cellvibrionales</taxon>
        <taxon>Cellvibrionaceae</taxon>
        <taxon>Marinibactrum</taxon>
    </lineage>
</organism>
<sequence>MVCQMFNKQFWGLELGLKKVILVMMMAVLSTVCLSQETTQAGPSISKTKDIAKNTEQEQKKEEEKKQEQEDSEIIKANGAKVKITSKKPVTLVSKVGDDTGKKLSVVSCLLKPSQRLRLSSQVHGVLDEVHITQGDQVEKDQLLMTLESSVEKAQLDIARNEAKYAQKNFERNKQAVEESILSDKLRDELFRQVNLAKLEQKKAAALVSQRRIQSPIEGYVYRVYANEGERVADKPVVEVIDLDPLHADIVMKADQFGRLTPGMAVSLALQYSGSTARSLVTGTVAVVDPVIDGNNGTFSARIEVANPEGDIPAGLKCQVDQLNHEVVSRVEY</sequence>
<dbReference type="GO" id="GO:0015562">
    <property type="term" value="F:efflux transmembrane transporter activity"/>
    <property type="evidence" value="ECO:0007669"/>
    <property type="project" value="TreeGrafter"/>
</dbReference>
<accession>A0AA37WR41</accession>
<dbReference type="InterPro" id="IPR006143">
    <property type="entry name" value="RND_pump_MFP"/>
</dbReference>
<comment type="caution">
    <text evidence="4">The sequence shown here is derived from an EMBL/GenBank/DDBJ whole genome shotgun (WGS) entry which is preliminary data.</text>
</comment>
<evidence type="ECO:0000259" key="3">
    <source>
        <dbReference type="Pfam" id="PF25973"/>
    </source>
</evidence>
<dbReference type="SUPFAM" id="SSF111369">
    <property type="entry name" value="HlyD-like secretion proteins"/>
    <property type="match status" value="1"/>
</dbReference>
<dbReference type="Gene3D" id="2.40.50.100">
    <property type="match status" value="1"/>
</dbReference>